<evidence type="ECO:0000313" key="2">
    <source>
        <dbReference type="Proteomes" id="UP001457282"/>
    </source>
</evidence>
<sequence>MAERECSAAGLLIAAASRGGSGGKRAVAAWWLGCDDRWRRLGSRQRVWIWLGREHGFEVRAAMNWFGGGMKEWTEG</sequence>
<gene>
    <name evidence="1" type="ORF">M0R45_001357</name>
</gene>
<proteinExistence type="predicted"/>
<evidence type="ECO:0000313" key="1">
    <source>
        <dbReference type="EMBL" id="KAK9903016.1"/>
    </source>
</evidence>
<organism evidence="1 2">
    <name type="scientific">Rubus argutus</name>
    <name type="common">Southern blackberry</name>
    <dbReference type="NCBI Taxonomy" id="59490"/>
    <lineage>
        <taxon>Eukaryota</taxon>
        <taxon>Viridiplantae</taxon>
        <taxon>Streptophyta</taxon>
        <taxon>Embryophyta</taxon>
        <taxon>Tracheophyta</taxon>
        <taxon>Spermatophyta</taxon>
        <taxon>Magnoliopsida</taxon>
        <taxon>eudicotyledons</taxon>
        <taxon>Gunneridae</taxon>
        <taxon>Pentapetalae</taxon>
        <taxon>rosids</taxon>
        <taxon>fabids</taxon>
        <taxon>Rosales</taxon>
        <taxon>Rosaceae</taxon>
        <taxon>Rosoideae</taxon>
        <taxon>Rosoideae incertae sedis</taxon>
        <taxon>Rubus</taxon>
    </lineage>
</organism>
<protein>
    <submittedName>
        <fullName evidence="1">Uncharacterized protein</fullName>
    </submittedName>
</protein>
<dbReference type="AlphaFoldDB" id="A0AAW1VHX0"/>
<comment type="caution">
    <text evidence="1">The sequence shown here is derived from an EMBL/GenBank/DDBJ whole genome shotgun (WGS) entry which is preliminary data.</text>
</comment>
<accession>A0AAW1VHX0</accession>
<dbReference type="Proteomes" id="UP001457282">
    <property type="component" value="Unassembled WGS sequence"/>
</dbReference>
<reference evidence="1 2" key="1">
    <citation type="journal article" date="2023" name="G3 (Bethesda)">
        <title>A chromosome-length genome assembly and annotation of blackberry (Rubus argutus, cv. 'Hillquist').</title>
        <authorList>
            <person name="Bruna T."/>
            <person name="Aryal R."/>
            <person name="Dudchenko O."/>
            <person name="Sargent D.J."/>
            <person name="Mead D."/>
            <person name="Buti M."/>
            <person name="Cavallini A."/>
            <person name="Hytonen T."/>
            <person name="Andres J."/>
            <person name="Pham M."/>
            <person name="Weisz D."/>
            <person name="Mascagni F."/>
            <person name="Usai G."/>
            <person name="Natali L."/>
            <person name="Bassil N."/>
            <person name="Fernandez G.E."/>
            <person name="Lomsadze A."/>
            <person name="Armour M."/>
            <person name="Olukolu B."/>
            <person name="Poorten T."/>
            <person name="Britton C."/>
            <person name="Davik J."/>
            <person name="Ashrafi H."/>
            <person name="Aiden E.L."/>
            <person name="Borodovsky M."/>
            <person name="Worthington M."/>
        </authorList>
    </citation>
    <scope>NUCLEOTIDE SEQUENCE [LARGE SCALE GENOMIC DNA]</scope>
    <source>
        <strain evidence="1">PI 553951</strain>
    </source>
</reference>
<keyword evidence="2" id="KW-1185">Reference proteome</keyword>
<name>A0AAW1VHX0_RUBAR</name>
<dbReference type="EMBL" id="JBEDUW010000244">
    <property type="protein sequence ID" value="KAK9903016.1"/>
    <property type="molecule type" value="Genomic_DNA"/>
</dbReference>